<proteinExistence type="predicted"/>
<dbReference type="EMBL" id="GBRH01159149">
    <property type="protein sequence ID" value="JAE38747.1"/>
    <property type="molecule type" value="Transcribed_RNA"/>
</dbReference>
<reference evidence="1" key="1">
    <citation type="submission" date="2014-09" db="EMBL/GenBank/DDBJ databases">
        <authorList>
            <person name="Magalhaes I.L.F."/>
            <person name="Oliveira U."/>
            <person name="Santos F.R."/>
            <person name="Vidigal T.H.D.A."/>
            <person name="Brescovit A.D."/>
            <person name="Santos A.J."/>
        </authorList>
    </citation>
    <scope>NUCLEOTIDE SEQUENCE</scope>
    <source>
        <tissue evidence="1">Shoot tissue taken approximately 20 cm above the soil surface</tissue>
    </source>
</reference>
<reference evidence="1" key="2">
    <citation type="journal article" date="2015" name="Data Brief">
        <title>Shoot transcriptome of the giant reed, Arundo donax.</title>
        <authorList>
            <person name="Barrero R.A."/>
            <person name="Guerrero F.D."/>
            <person name="Moolhuijzen P."/>
            <person name="Goolsby J.A."/>
            <person name="Tidwell J."/>
            <person name="Bellgard S.E."/>
            <person name="Bellgard M.I."/>
        </authorList>
    </citation>
    <scope>NUCLEOTIDE SEQUENCE</scope>
    <source>
        <tissue evidence="1">Shoot tissue taken approximately 20 cm above the soil surface</tissue>
    </source>
</reference>
<organism evidence="1">
    <name type="scientific">Arundo donax</name>
    <name type="common">Giant reed</name>
    <name type="synonym">Donax arundinaceus</name>
    <dbReference type="NCBI Taxonomy" id="35708"/>
    <lineage>
        <taxon>Eukaryota</taxon>
        <taxon>Viridiplantae</taxon>
        <taxon>Streptophyta</taxon>
        <taxon>Embryophyta</taxon>
        <taxon>Tracheophyta</taxon>
        <taxon>Spermatophyta</taxon>
        <taxon>Magnoliopsida</taxon>
        <taxon>Liliopsida</taxon>
        <taxon>Poales</taxon>
        <taxon>Poaceae</taxon>
        <taxon>PACMAD clade</taxon>
        <taxon>Arundinoideae</taxon>
        <taxon>Arundineae</taxon>
        <taxon>Arundo</taxon>
    </lineage>
</organism>
<accession>A0A0A9HPU8</accession>
<protein>
    <submittedName>
        <fullName evidence="1">Uncharacterized protein</fullName>
    </submittedName>
</protein>
<evidence type="ECO:0000313" key="1">
    <source>
        <dbReference type="EMBL" id="JAE38747.1"/>
    </source>
</evidence>
<sequence length="203" mass="23048">MCALQSSFLQKITNSPDLRSQCHAHFRSPDLAYMHESTHLQCSALHTTCLLALHYVRYSLSMSGYARSNLHLTSSYKTCDLFMKPEHNDTGGISTEAFKTENLMQFEDNQRLRVTGDLFIKPEQNDTGGISTEAFKMENLTQYEDNKRPRVTGDVIIKPEQTDTSGITREAIKMENCTQSEDVSSCDTNRCLIIWKPSEHDIA</sequence>
<name>A0A0A9HPU8_ARUDO</name>
<dbReference type="AlphaFoldDB" id="A0A0A9HPU8"/>